<evidence type="ECO:0000313" key="8">
    <source>
        <dbReference type="Proteomes" id="UP001225316"/>
    </source>
</evidence>
<proteinExistence type="predicted"/>
<dbReference type="Pfam" id="PF13377">
    <property type="entry name" value="Peripla_BP_3"/>
    <property type="match status" value="1"/>
</dbReference>
<dbReference type="InterPro" id="IPR010982">
    <property type="entry name" value="Lambda_DNA-bd_dom_sf"/>
</dbReference>
<keyword evidence="8" id="KW-1185">Reference proteome</keyword>
<dbReference type="InterPro" id="IPR000843">
    <property type="entry name" value="HTH_LacI"/>
</dbReference>
<evidence type="ECO:0000256" key="5">
    <source>
        <dbReference type="SAM" id="MobiDB-lite"/>
    </source>
</evidence>
<evidence type="ECO:0000256" key="3">
    <source>
        <dbReference type="ARBA" id="ARBA00023125"/>
    </source>
</evidence>
<evidence type="ECO:0000256" key="4">
    <source>
        <dbReference type="ARBA" id="ARBA00023163"/>
    </source>
</evidence>
<evidence type="ECO:0000256" key="2">
    <source>
        <dbReference type="ARBA" id="ARBA00023015"/>
    </source>
</evidence>
<name>A0ABU1B071_9BACT</name>
<keyword evidence="3 7" id="KW-0238">DNA-binding</keyword>
<evidence type="ECO:0000259" key="6">
    <source>
        <dbReference type="PROSITE" id="PS50932"/>
    </source>
</evidence>
<dbReference type="SUPFAM" id="SSF53822">
    <property type="entry name" value="Periplasmic binding protein-like I"/>
    <property type="match status" value="1"/>
</dbReference>
<evidence type="ECO:0000313" key="7">
    <source>
        <dbReference type="EMBL" id="MDQ8208899.1"/>
    </source>
</evidence>
<dbReference type="Gene3D" id="1.10.260.40">
    <property type="entry name" value="lambda repressor-like DNA-binding domains"/>
    <property type="match status" value="1"/>
</dbReference>
<accession>A0ABU1B071</accession>
<keyword evidence="4" id="KW-0804">Transcription</keyword>
<comment type="caution">
    <text evidence="7">The sequence shown here is derived from an EMBL/GenBank/DDBJ whole genome shotgun (WGS) entry which is preliminary data.</text>
</comment>
<gene>
    <name evidence="7" type="ORF">QEH52_15330</name>
</gene>
<dbReference type="Gene3D" id="3.40.50.2300">
    <property type="match status" value="2"/>
</dbReference>
<dbReference type="InterPro" id="IPR028082">
    <property type="entry name" value="Peripla_BP_I"/>
</dbReference>
<keyword evidence="1" id="KW-0678">Repressor</keyword>
<dbReference type="EMBL" id="JARXHW010000044">
    <property type="protein sequence ID" value="MDQ8208899.1"/>
    <property type="molecule type" value="Genomic_DNA"/>
</dbReference>
<dbReference type="PANTHER" id="PTHR30146">
    <property type="entry name" value="LACI-RELATED TRANSCRIPTIONAL REPRESSOR"/>
    <property type="match status" value="1"/>
</dbReference>
<dbReference type="CDD" id="cd01392">
    <property type="entry name" value="HTH_LacI"/>
    <property type="match status" value="1"/>
</dbReference>
<dbReference type="RefSeq" id="WP_308951626.1">
    <property type="nucleotide sequence ID" value="NZ_JARXHW010000044.1"/>
</dbReference>
<organism evidence="7 8">
    <name type="scientific">Thalassobacterium maritimum</name>
    <dbReference type="NCBI Taxonomy" id="3041265"/>
    <lineage>
        <taxon>Bacteria</taxon>
        <taxon>Pseudomonadati</taxon>
        <taxon>Verrucomicrobiota</taxon>
        <taxon>Opitutia</taxon>
        <taxon>Puniceicoccales</taxon>
        <taxon>Coraliomargaritaceae</taxon>
        <taxon>Thalassobacterium</taxon>
    </lineage>
</organism>
<dbReference type="InterPro" id="IPR046335">
    <property type="entry name" value="LacI/GalR-like_sensor"/>
</dbReference>
<dbReference type="SMART" id="SM00354">
    <property type="entry name" value="HTH_LACI"/>
    <property type="match status" value="1"/>
</dbReference>
<dbReference type="SUPFAM" id="SSF47413">
    <property type="entry name" value="lambda repressor-like DNA-binding domains"/>
    <property type="match status" value="1"/>
</dbReference>
<feature type="region of interest" description="Disordered" evidence="5">
    <location>
        <begin position="1"/>
        <end position="36"/>
    </location>
</feature>
<dbReference type="GO" id="GO:0003677">
    <property type="term" value="F:DNA binding"/>
    <property type="evidence" value="ECO:0007669"/>
    <property type="project" value="UniProtKB-KW"/>
</dbReference>
<reference evidence="7 8" key="1">
    <citation type="submission" date="2023-04" db="EMBL/GenBank/DDBJ databases">
        <title>A novel bacteria isolated from coastal sediment.</title>
        <authorList>
            <person name="Liu X.-J."/>
            <person name="Du Z.-J."/>
        </authorList>
    </citation>
    <scope>NUCLEOTIDE SEQUENCE [LARGE SCALE GENOMIC DNA]</scope>
    <source>
        <strain evidence="7 8">SDUM461003</strain>
    </source>
</reference>
<sequence length="345" mass="38922">MAPKKSNHTKRPTQKDVAKKSGFSRPTVSLALKGDPSVSQETRNIIRAAADAIGYVPDPMLTALSRYRNNQQTRSYHGTLAWIGFSTQRNQWDHITPYRHYHKGAVERAKKLGYNVEVFDVTQDGLNSNRLDSILKARGIHGLLICPPVDSEHKVVLPWDNYSLVTFGYTISEPRLHRVTSSHFQSTLEVFKRLHERGYQRIGFIFNQQVNIKTQQNSLAAYLSECQRVDQTALPPLIEPSITPAMIETWYDKYKPDAVILSSPDWIQMKETKIKVPEELGAACPMAPLSPSRLSGIVEQSFEIGVAAVDSLVHMIEHQNTGIPTHPRFTLLEGQWKEGSTLKPL</sequence>
<dbReference type="PROSITE" id="PS50932">
    <property type="entry name" value="HTH_LACI_2"/>
    <property type="match status" value="1"/>
</dbReference>
<feature type="domain" description="HTH lacI-type" evidence="6">
    <location>
        <begin position="12"/>
        <end position="66"/>
    </location>
</feature>
<dbReference type="Proteomes" id="UP001225316">
    <property type="component" value="Unassembled WGS sequence"/>
</dbReference>
<dbReference type="Pfam" id="PF00356">
    <property type="entry name" value="LacI"/>
    <property type="match status" value="1"/>
</dbReference>
<feature type="compositionally biased region" description="Basic residues" evidence="5">
    <location>
        <begin position="1"/>
        <end position="12"/>
    </location>
</feature>
<keyword evidence="2" id="KW-0805">Transcription regulation</keyword>
<protein>
    <submittedName>
        <fullName evidence="7">LacI family DNA-binding transcriptional regulator</fullName>
    </submittedName>
</protein>
<dbReference type="PANTHER" id="PTHR30146:SF148">
    <property type="entry name" value="HTH-TYPE TRANSCRIPTIONAL REPRESSOR PURR-RELATED"/>
    <property type="match status" value="1"/>
</dbReference>
<evidence type="ECO:0000256" key="1">
    <source>
        <dbReference type="ARBA" id="ARBA00022491"/>
    </source>
</evidence>